<dbReference type="STRING" id="479433.Caci_3608"/>
<feature type="region of interest" description="Disordered" evidence="1">
    <location>
        <begin position="513"/>
        <end position="532"/>
    </location>
</feature>
<dbReference type="CDD" id="cd06268">
    <property type="entry name" value="PBP1_ABC_transporter_LIVBP-like"/>
    <property type="match status" value="1"/>
</dbReference>
<gene>
    <name evidence="3" type="ordered locus">Caci_3608</name>
</gene>
<dbReference type="OrthoDB" id="3440574at2"/>
<dbReference type="InParanoid" id="C7QAL3"/>
<dbReference type="InterPro" id="IPR028082">
    <property type="entry name" value="Peripla_BP_I"/>
</dbReference>
<dbReference type="AlphaFoldDB" id="C7QAL3"/>
<keyword evidence="2" id="KW-0472">Membrane</keyword>
<dbReference type="HOGENOM" id="CLU_039049_0_0_11"/>
<dbReference type="RefSeq" id="WP_015792241.1">
    <property type="nucleotide sequence ID" value="NC_013131.1"/>
</dbReference>
<dbReference type="Gene3D" id="3.40.50.2300">
    <property type="match status" value="2"/>
</dbReference>
<organism evidence="3 4">
    <name type="scientific">Catenulispora acidiphila (strain DSM 44928 / JCM 14897 / NBRC 102108 / NRRL B-24433 / ID139908)</name>
    <dbReference type="NCBI Taxonomy" id="479433"/>
    <lineage>
        <taxon>Bacteria</taxon>
        <taxon>Bacillati</taxon>
        <taxon>Actinomycetota</taxon>
        <taxon>Actinomycetes</taxon>
        <taxon>Catenulisporales</taxon>
        <taxon>Catenulisporaceae</taxon>
        <taxon>Catenulispora</taxon>
    </lineage>
</organism>
<feature type="transmembrane region" description="Helical" evidence="2">
    <location>
        <begin position="20"/>
        <end position="45"/>
    </location>
</feature>
<keyword evidence="4" id="KW-1185">Reference proteome</keyword>
<feature type="compositionally biased region" description="Pro residues" evidence="1">
    <location>
        <begin position="522"/>
        <end position="532"/>
    </location>
</feature>
<accession>C7QAL3</accession>
<keyword evidence="2" id="KW-1133">Transmembrane helix</keyword>
<evidence type="ECO:0000313" key="3">
    <source>
        <dbReference type="EMBL" id="ACU72512.1"/>
    </source>
</evidence>
<reference evidence="3 4" key="1">
    <citation type="journal article" date="2009" name="Stand. Genomic Sci.">
        <title>Complete genome sequence of Catenulispora acidiphila type strain (ID 139908).</title>
        <authorList>
            <person name="Copeland A."/>
            <person name="Lapidus A."/>
            <person name="Glavina Del Rio T."/>
            <person name="Nolan M."/>
            <person name="Lucas S."/>
            <person name="Chen F."/>
            <person name="Tice H."/>
            <person name="Cheng J.F."/>
            <person name="Bruce D."/>
            <person name="Goodwin L."/>
            <person name="Pitluck S."/>
            <person name="Mikhailova N."/>
            <person name="Pati A."/>
            <person name="Ivanova N."/>
            <person name="Mavromatis K."/>
            <person name="Chen A."/>
            <person name="Palaniappan K."/>
            <person name="Chain P."/>
            <person name="Land M."/>
            <person name="Hauser L."/>
            <person name="Chang Y.J."/>
            <person name="Jeffries C.D."/>
            <person name="Chertkov O."/>
            <person name="Brettin T."/>
            <person name="Detter J.C."/>
            <person name="Han C."/>
            <person name="Ali Z."/>
            <person name="Tindall B.J."/>
            <person name="Goker M."/>
            <person name="Bristow J."/>
            <person name="Eisen J.A."/>
            <person name="Markowitz V."/>
            <person name="Hugenholtz P."/>
            <person name="Kyrpides N.C."/>
            <person name="Klenk H.P."/>
        </authorList>
    </citation>
    <scope>NUCLEOTIDE SEQUENCE [LARGE SCALE GENOMIC DNA]</scope>
    <source>
        <strain evidence="4">DSM 44928 / JCM 14897 / NBRC 102108 / NRRL B-24433 / ID139908</strain>
    </source>
</reference>
<evidence type="ECO:0000256" key="2">
    <source>
        <dbReference type="SAM" id="Phobius"/>
    </source>
</evidence>
<dbReference type="KEGG" id="cai:Caci_3608"/>
<evidence type="ECO:0000313" key="4">
    <source>
        <dbReference type="Proteomes" id="UP000000851"/>
    </source>
</evidence>
<protein>
    <recommendedName>
        <fullName evidence="5">Leucine-binding protein domain-containing protein</fullName>
    </recommendedName>
</protein>
<evidence type="ECO:0008006" key="5">
    <source>
        <dbReference type="Google" id="ProtNLM"/>
    </source>
</evidence>
<name>C7QAL3_CATAD</name>
<evidence type="ECO:0000256" key="1">
    <source>
        <dbReference type="SAM" id="MobiDB-lite"/>
    </source>
</evidence>
<dbReference type="eggNOG" id="COG0683">
    <property type="taxonomic scope" value="Bacteria"/>
</dbReference>
<proteinExistence type="predicted"/>
<keyword evidence="2" id="KW-0812">Transmembrane</keyword>
<dbReference type="EMBL" id="CP001700">
    <property type="protein sequence ID" value="ACU72512.1"/>
    <property type="molecule type" value="Genomic_DNA"/>
</dbReference>
<sequence>MRDNGAVAQLWAGYRALASLWQAVIALVLAIALGLVGYVGIGALVRGITGPDYCSHHGATIVEKAGTECVGVSDGSYDFDPTLAAVDKKIFTENQTVTSQHPDDYATIVYLLPISSADGSVLNIQNTVEQLRGAYAAQHHANTSDVDGKSPYIQILIASDGRQAEQWSKTVQLIAKTADAHRVAAVAGLGVSLRATSQSVQALRAAGLPVVGSTVTADDYDDIPGFIRVSPSNRQAGAVAVQFSQPQFARADLVEDQNSQDSYDASLVAAFQGFNGSGHTVVGHEAYDTTARLAAKNADALAVAQSVIDNRIGQMPTNVCAVQPAVVLFAGRGNDLAEFVGDLKNRPCLDKPITIVSGSDGAQIPFSPDVKAGLDSGVTVYYSGLASPEEWNVANDAATSKGQQGFAAFKNAFTTPFPDAPVSDGNSMMAYDSVLTTVSAIRLATTPASVAHSANHLPPREAIAGEFSALHGPLAVRGASGPLAFLADYANDALASDPDRKPVPILQLNDDGTSSFRQLEWPPWPADQPMPY</sequence>
<dbReference type="Proteomes" id="UP000000851">
    <property type="component" value="Chromosome"/>
</dbReference>
<dbReference type="SUPFAM" id="SSF53822">
    <property type="entry name" value="Periplasmic binding protein-like I"/>
    <property type="match status" value="1"/>
</dbReference>